<sequence length="377" mass="39733">MDPPLPPGWSAARDPASGRTYYYEHSTRRTAWSRPAPAASEEAEELPPGVERSAGPAALPRPAPASSAAAAPRAAAPHTVARPDAAAEPVAETRAAAPTRKHRLNTACTFVIAPGASGANFCYELTECLRRLGHATEVERWHGAYSKDIKRNADRLERFAKEAAAASGEGCRVLLVGDGYGGRVVAHLLARWAAGEPPPANVFADAALLVGYQLYGAAPPRNSGDDRLALLQALPASTRLLFVSGEKDEFLDRTKGGTAWRDVGAARGVAALRAAAADLPCAAHATVVGIENTGQQPLRAGRKRTEPAKALVLRALAPFVDALAGVVDDDRRLKRLRADPDDALARADDDEAADGLTRAHDLEAVAEGEKRGAYGYN</sequence>
<accession>A0A8J2SZ26</accession>
<evidence type="ECO:0000259" key="2">
    <source>
        <dbReference type="PROSITE" id="PS50020"/>
    </source>
</evidence>
<feature type="domain" description="WW" evidence="2">
    <location>
        <begin position="3"/>
        <end position="37"/>
    </location>
</feature>
<dbReference type="EMBL" id="CAKKNE010000006">
    <property type="protein sequence ID" value="CAH0378509.1"/>
    <property type="molecule type" value="Genomic_DNA"/>
</dbReference>
<gene>
    <name evidence="3" type="ORF">PECAL_6P00990</name>
</gene>
<protein>
    <recommendedName>
        <fullName evidence="2">WW domain-containing protein</fullName>
    </recommendedName>
</protein>
<dbReference type="Gene3D" id="2.20.70.10">
    <property type="match status" value="1"/>
</dbReference>
<evidence type="ECO:0000313" key="3">
    <source>
        <dbReference type="EMBL" id="CAH0378509.1"/>
    </source>
</evidence>
<dbReference type="Gene3D" id="3.40.50.1820">
    <property type="entry name" value="alpha/beta hydrolase"/>
    <property type="match status" value="1"/>
</dbReference>
<dbReference type="InterPro" id="IPR036020">
    <property type="entry name" value="WW_dom_sf"/>
</dbReference>
<feature type="compositionally biased region" description="Low complexity" evidence="1">
    <location>
        <begin position="86"/>
        <end position="98"/>
    </location>
</feature>
<dbReference type="Pfam" id="PF00397">
    <property type="entry name" value="WW"/>
    <property type="match status" value="1"/>
</dbReference>
<proteinExistence type="predicted"/>
<dbReference type="InterPro" id="IPR001202">
    <property type="entry name" value="WW_dom"/>
</dbReference>
<evidence type="ECO:0000256" key="1">
    <source>
        <dbReference type="SAM" id="MobiDB-lite"/>
    </source>
</evidence>
<feature type="compositionally biased region" description="Low complexity" evidence="1">
    <location>
        <begin position="35"/>
        <end position="77"/>
    </location>
</feature>
<dbReference type="AlphaFoldDB" id="A0A8J2SZ26"/>
<name>A0A8J2SZ26_9STRA</name>
<dbReference type="Proteomes" id="UP000789595">
    <property type="component" value="Unassembled WGS sequence"/>
</dbReference>
<feature type="region of interest" description="Disordered" evidence="1">
    <location>
        <begin position="1"/>
        <end position="98"/>
    </location>
</feature>
<organism evidence="3 4">
    <name type="scientific">Pelagomonas calceolata</name>
    <dbReference type="NCBI Taxonomy" id="35677"/>
    <lineage>
        <taxon>Eukaryota</taxon>
        <taxon>Sar</taxon>
        <taxon>Stramenopiles</taxon>
        <taxon>Ochrophyta</taxon>
        <taxon>Pelagophyceae</taxon>
        <taxon>Pelagomonadales</taxon>
        <taxon>Pelagomonadaceae</taxon>
        <taxon>Pelagomonas</taxon>
    </lineage>
</organism>
<dbReference type="PROSITE" id="PS50020">
    <property type="entry name" value="WW_DOMAIN_2"/>
    <property type="match status" value="1"/>
</dbReference>
<dbReference type="OrthoDB" id="6415022at2759"/>
<dbReference type="CDD" id="cd00201">
    <property type="entry name" value="WW"/>
    <property type="match status" value="1"/>
</dbReference>
<dbReference type="SMART" id="SM00456">
    <property type="entry name" value="WW"/>
    <property type="match status" value="1"/>
</dbReference>
<comment type="caution">
    <text evidence="3">The sequence shown here is derived from an EMBL/GenBank/DDBJ whole genome shotgun (WGS) entry which is preliminary data.</text>
</comment>
<evidence type="ECO:0000313" key="4">
    <source>
        <dbReference type="Proteomes" id="UP000789595"/>
    </source>
</evidence>
<keyword evidence="4" id="KW-1185">Reference proteome</keyword>
<dbReference type="SUPFAM" id="SSF53474">
    <property type="entry name" value="alpha/beta-Hydrolases"/>
    <property type="match status" value="1"/>
</dbReference>
<dbReference type="SUPFAM" id="SSF51045">
    <property type="entry name" value="WW domain"/>
    <property type="match status" value="1"/>
</dbReference>
<reference evidence="3" key="1">
    <citation type="submission" date="2021-11" db="EMBL/GenBank/DDBJ databases">
        <authorList>
            <consortium name="Genoscope - CEA"/>
            <person name="William W."/>
        </authorList>
    </citation>
    <scope>NUCLEOTIDE SEQUENCE</scope>
</reference>
<dbReference type="InterPro" id="IPR029058">
    <property type="entry name" value="AB_hydrolase_fold"/>
</dbReference>